<dbReference type="FunFam" id="3.90.960.10:FF:000005">
    <property type="entry name" value="Putative prolyl-tRNA synthetase"/>
    <property type="match status" value="1"/>
</dbReference>
<dbReference type="InterPro" id="IPR040285">
    <property type="entry name" value="ProX/PRXD1"/>
</dbReference>
<sequence>STDRRRSISSKGYTREGTAHSAARTKRSRAGAMGRGILLDGCHCTVFPIFKSMSTVRAAPERLGAVIGMAGEQDILARLEALNISFDKVQHGPVMTCDAQAAALGPVEGIILKNLLLKDKKNRLFLVTALAETPISLNLLSFRLGTGKGGLRLAPAEDVVEFLGVQPGSLTPLALSAPSAGGIAFLLDAGVQAAPKIILHPLVNTASLTLTPLDLEVFLRSINRTVTYTDLSLEPVIDRENPPDLKPLADAAVATPKREAPAAATAPEGATSSQKASAKKFQKPERAAREATLNPLDVVALAKTLAAQAAGGSSIEDDLLVQLNALRNAAYAQGYAACRGQMAATLAQHF</sequence>
<comment type="similarity">
    <text evidence="1">Belongs to the PRORSD1 family.</text>
</comment>
<evidence type="ECO:0000259" key="3">
    <source>
        <dbReference type="Pfam" id="PF04073"/>
    </source>
</evidence>
<evidence type="ECO:0000256" key="2">
    <source>
        <dbReference type="SAM" id="MobiDB-lite"/>
    </source>
</evidence>
<dbReference type="GO" id="GO:0002161">
    <property type="term" value="F:aminoacyl-tRNA deacylase activity"/>
    <property type="evidence" value="ECO:0007669"/>
    <property type="project" value="InterPro"/>
</dbReference>
<dbReference type="AlphaFoldDB" id="A0A1D2AAH1"/>
<feature type="non-terminal residue" evidence="4">
    <location>
        <position position="1"/>
    </location>
</feature>
<proteinExistence type="inferred from homology"/>
<reference evidence="4" key="1">
    <citation type="submission" date="2015-08" db="EMBL/GenBank/DDBJ databases">
        <authorList>
            <person name="Babu N.S."/>
            <person name="Beckwith C.J."/>
            <person name="Beseler K.G."/>
            <person name="Brison A."/>
            <person name="Carone J.V."/>
            <person name="Caskin T.P."/>
            <person name="Diamond M."/>
            <person name="Durham M.E."/>
            <person name="Foxe J.M."/>
            <person name="Go M."/>
            <person name="Henderson B.A."/>
            <person name="Jones I.B."/>
            <person name="McGettigan J.A."/>
            <person name="Micheletti S.J."/>
            <person name="Nasrallah M.E."/>
            <person name="Ortiz D."/>
            <person name="Piller C.R."/>
            <person name="Privatt S.R."/>
            <person name="Schneider S.L."/>
            <person name="Sharp S."/>
            <person name="Smith T.C."/>
            <person name="Stanton J.D."/>
            <person name="Ullery H.E."/>
            <person name="Wilson R.J."/>
            <person name="Serrano M.G."/>
            <person name="Buck G."/>
            <person name="Lee V."/>
            <person name="Wang Y."/>
            <person name="Carvalho R."/>
            <person name="Voegtly L."/>
            <person name="Shi R."/>
            <person name="Duckworth R."/>
            <person name="Johnson A."/>
            <person name="Loviza R."/>
            <person name="Walstead R."/>
            <person name="Shah Z."/>
            <person name="Kiflezghi M."/>
            <person name="Wade K."/>
            <person name="Ball S.L."/>
            <person name="Bradley K.W."/>
            <person name="Asai D.J."/>
            <person name="Bowman C.A."/>
            <person name="Russell D.A."/>
            <person name="Pope W.H."/>
            <person name="Jacobs-Sera D."/>
            <person name="Hendrix R.W."/>
            <person name="Hatfull G.F."/>
        </authorList>
    </citation>
    <scope>NUCLEOTIDE SEQUENCE</scope>
</reference>
<accession>A0A1D2AAH1</accession>
<gene>
    <name evidence="4" type="ORF">g.19967</name>
</gene>
<dbReference type="PANTHER" id="PTHR31423:SF3">
    <property type="entry name" value="PROLYL-TRNA SYNTHETASE ASSOCIATED DOMAIN-CONTAINING PROTEIN 1-RELATED"/>
    <property type="match status" value="1"/>
</dbReference>
<feature type="region of interest" description="Disordered" evidence="2">
    <location>
        <begin position="256"/>
        <end position="281"/>
    </location>
</feature>
<feature type="domain" description="YbaK/aminoacyl-tRNA synthetase-associated" evidence="3">
    <location>
        <begin position="91"/>
        <end position="216"/>
    </location>
</feature>
<dbReference type="InterPro" id="IPR007214">
    <property type="entry name" value="YbaK/aa-tRNA-synth-assoc-dom"/>
</dbReference>
<evidence type="ECO:0000256" key="1">
    <source>
        <dbReference type="ARBA" id="ARBA00010201"/>
    </source>
</evidence>
<name>A0A1D2AAH1_AUXPR</name>
<dbReference type="InterPro" id="IPR036754">
    <property type="entry name" value="YbaK/aa-tRNA-synt-asso_dom_sf"/>
</dbReference>
<dbReference type="EMBL" id="GDKF01002679">
    <property type="protein sequence ID" value="JAT75943.1"/>
    <property type="molecule type" value="Transcribed_RNA"/>
</dbReference>
<dbReference type="Gene3D" id="3.90.960.10">
    <property type="entry name" value="YbaK/aminoacyl-tRNA synthetase-associated domain"/>
    <property type="match status" value="1"/>
</dbReference>
<dbReference type="SUPFAM" id="SSF55826">
    <property type="entry name" value="YbaK/ProRS associated domain"/>
    <property type="match status" value="1"/>
</dbReference>
<feature type="region of interest" description="Disordered" evidence="2">
    <location>
        <begin position="1"/>
        <end position="28"/>
    </location>
</feature>
<organism evidence="4">
    <name type="scientific">Auxenochlorella protothecoides</name>
    <name type="common">Green microalga</name>
    <name type="synonym">Chlorella protothecoides</name>
    <dbReference type="NCBI Taxonomy" id="3075"/>
    <lineage>
        <taxon>Eukaryota</taxon>
        <taxon>Viridiplantae</taxon>
        <taxon>Chlorophyta</taxon>
        <taxon>core chlorophytes</taxon>
        <taxon>Trebouxiophyceae</taxon>
        <taxon>Chlorellales</taxon>
        <taxon>Chlorellaceae</taxon>
        <taxon>Auxenochlorella</taxon>
    </lineage>
</organism>
<dbReference type="PANTHER" id="PTHR31423">
    <property type="entry name" value="YBAK DOMAIN-CONTAINING PROTEIN"/>
    <property type="match status" value="1"/>
</dbReference>
<dbReference type="Pfam" id="PF04073">
    <property type="entry name" value="tRNA_edit"/>
    <property type="match status" value="1"/>
</dbReference>
<evidence type="ECO:0000313" key="4">
    <source>
        <dbReference type="EMBL" id="JAT75943.1"/>
    </source>
</evidence>
<feature type="compositionally biased region" description="Low complexity" evidence="2">
    <location>
        <begin position="256"/>
        <end position="276"/>
    </location>
</feature>
<protein>
    <recommendedName>
        <fullName evidence="3">YbaK/aminoacyl-tRNA synthetase-associated domain-containing protein</fullName>
    </recommendedName>
</protein>